<dbReference type="EMBL" id="QEAN01000060">
    <property type="protein sequence ID" value="TPX50954.1"/>
    <property type="molecule type" value="Genomic_DNA"/>
</dbReference>
<name>A0A507DH94_9FUNG</name>
<dbReference type="Proteomes" id="UP000317494">
    <property type="component" value="Unassembled WGS sequence"/>
</dbReference>
<evidence type="ECO:0000313" key="5">
    <source>
        <dbReference type="Proteomes" id="UP000317494"/>
    </source>
</evidence>
<evidence type="ECO:0000313" key="4">
    <source>
        <dbReference type="EMBL" id="TPX50954.1"/>
    </source>
</evidence>
<dbReference type="SUPFAM" id="SSF54197">
    <property type="entry name" value="HIT-like"/>
    <property type="match status" value="1"/>
</dbReference>
<keyword evidence="5" id="KW-1185">Reference proteome</keyword>
<dbReference type="GO" id="GO:0005524">
    <property type="term" value="F:ATP binding"/>
    <property type="evidence" value="ECO:0007669"/>
    <property type="project" value="InterPro"/>
</dbReference>
<dbReference type="PANTHER" id="PTHR38420:SF1">
    <property type="entry name" value="PUTATIVE (AFU_ORTHOLOGUE AFUA_5G14690)-RELATED"/>
    <property type="match status" value="1"/>
</dbReference>
<proteinExistence type="predicted"/>
<accession>A0A507DH94</accession>
<dbReference type="STRING" id="286115.A0A507DH94"/>
<protein>
    <submittedName>
        <fullName evidence="4">Uncharacterized protein</fullName>
    </submittedName>
</protein>
<dbReference type="InterPro" id="IPR036265">
    <property type="entry name" value="HIT-like_sf"/>
</dbReference>
<dbReference type="InterPro" id="IPR019200">
    <property type="entry name" value="ATP_adenylylTrfase_C"/>
</dbReference>
<dbReference type="VEuPathDB" id="FungiDB:SeMB42_g02076"/>
<dbReference type="Pfam" id="PF19327">
    <property type="entry name" value="Ap4A_phos_N"/>
    <property type="match status" value="1"/>
</dbReference>
<reference evidence="4 5" key="1">
    <citation type="journal article" date="2019" name="Sci. Rep.">
        <title>Comparative genomics of chytrid fungi reveal insights into the obligate biotrophic and pathogenic lifestyle of Synchytrium endobioticum.</title>
        <authorList>
            <person name="van de Vossenberg B.T.L.H."/>
            <person name="Warris S."/>
            <person name="Nguyen H.D.T."/>
            <person name="van Gent-Pelzer M.P.E."/>
            <person name="Joly D.L."/>
            <person name="van de Geest H.C."/>
            <person name="Bonants P.J.M."/>
            <person name="Smith D.S."/>
            <person name="Levesque C.A."/>
            <person name="van der Lee T.A.J."/>
        </authorList>
    </citation>
    <scope>NUCLEOTIDE SEQUENCE [LARGE SCALE GENOMIC DNA]</scope>
    <source>
        <strain evidence="4 5">MB42</strain>
    </source>
</reference>
<feature type="domain" description="Ap4A phosphorylase 1/2 N-terminal" evidence="3">
    <location>
        <begin position="5"/>
        <end position="165"/>
    </location>
</feature>
<sequence length="319" mass="35513">MSPMLRQIKTKFDEALASGAITFTNTTTSRISSEGVEFQIRLAPALVAKPASTLLSAATPSQLPKPNPFLPHDQKLFVSTIHGTHNLLLNKFCIVRDHILLTTREFQNQYNPLNVEDFTAILEIMKEMPDTMTFFNCGDKSGASVLHKHVQIIPVDKAGVPMNDLFSLLEITIPQGNPFVVPTLPFAHAAAFLPLSLSAVSANPIDISIHSSLITSLYRSALLESFRNAGFDYTPFINPPDPTVELPNPLPPSYNLVLTTRWMLIVPRRMEMWNGISVNSVGFAGMVFLKKQEDFEQVQQKGMMNLLKELTFPRHLESP</sequence>
<dbReference type="GO" id="GO:0009117">
    <property type="term" value="P:nucleotide metabolic process"/>
    <property type="evidence" value="ECO:0007669"/>
    <property type="project" value="InterPro"/>
</dbReference>
<organism evidence="4 5">
    <name type="scientific">Synchytrium endobioticum</name>
    <dbReference type="NCBI Taxonomy" id="286115"/>
    <lineage>
        <taxon>Eukaryota</taxon>
        <taxon>Fungi</taxon>
        <taxon>Fungi incertae sedis</taxon>
        <taxon>Chytridiomycota</taxon>
        <taxon>Chytridiomycota incertae sedis</taxon>
        <taxon>Chytridiomycetes</taxon>
        <taxon>Synchytriales</taxon>
        <taxon>Synchytriaceae</taxon>
        <taxon>Synchytrium</taxon>
    </lineage>
</organism>
<dbReference type="GO" id="GO:0003877">
    <property type="term" value="F:ATP:ADP adenylyltransferase activity"/>
    <property type="evidence" value="ECO:0007669"/>
    <property type="project" value="InterPro"/>
</dbReference>
<dbReference type="Gene3D" id="3.30.428.70">
    <property type="match status" value="1"/>
</dbReference>
<dbReference type="PIRSF" id="PIRSF000846">
    <property type="entry name" value="ATP_adenylyltr"/>
    <property type="match status" value="1"/>
</dbReference>
<dbReference type="InterPro" id="IPR045759">
    <property type="entry name" value="Ap4A_phos1/2_N"/>
</dbReference>
<feature type="domain" description="ATP adenylyltransferase C-terminal" evidence="2">
    <location>
        <begin position="182"/>
        <end position="313"/>
    </location>
</feature>
<comment type="caution">
    <text evidence="4">The sequence shown here is derived from an EMBL/GenBank/DDBJ whole genome shotgun (WGS) entry which is preliminary data.</text>
</comment>
<dbReference type="InterPro" id="IPR009163">
    <property type="entry name" value="Ap4A_phos1/2"/>
</dbReference>
<gene>
    <name evidence="4" type="ORF">SeMB42_g02076</name>
</gene>
<dbReference type="Pfam" id="PF09830">
    <property type="entry name" value="ATP_transf"/>
    <property type="match status" value="1"/>
</dbReference>
<evidence type="ECO:0000259" key="2">
    <source>
        <dbReference type="Pfam" id="PF09830"/>
    </source>
</evidence>
<evidence type="ECO:0000256" key="1">
    <source>
        <dbReference type="PIRSR" id="PIRSR000846-1"/>
    </source>
</evidence>
<feature type="active site" description="Nucleophile" evidence="1">
    <location>
        <position position="149"/>
    </location>
</feature>
<dbReference type="AlphaFoldDB" id="A0A507DH94"/>
<evidence type="ECO:0000259" key="3">
    <source>
        <dbReference type="Pfam" id="PF19327"/>
    </source>
</evidence>
<dbReference type="InterPro" id="IPR043171">
    <property type="entry name" value="Ap4A_phos1/2-like"/>
</dbReference>
<dbReference type="PANTHER" id="PTHR38420">
    <property type="entry name" value="AP-4-A PHOSPHORYLASE II"/>
    <property type="match status" value="1"/>
</dbReference>